<dbReference type="Gene3D" id="1.20.5.1010">
    <property type="entry name" value="TRPM, tetramerisation domain"/>
    <property type="match status" value="1"/>
</dbReference>
<comment type="catalytic activity">
    <reaction evidence="1">
        <text>Mg(2+)(in) = Mg(2+)(out)</text>
        <dbReference type="Rhea" id="RHEA:29827"/>
        <dbReference type="ChEBI" id="CHEBI:18420"/>
    </reaction>
</comment>
<evidence type="ECO:0000256" key="1">
    <source>
        <dbReference type="ARBA" id="ARBA00034269"/>
    </source>
</evidence>
<feature type="compositionally biased region" description="Basic and acidic residues" evidence="3">
    <location>
        <begin position="730"/>
        <end position="740"/>
    </location>
</feature>
<evidence type="ECO:0000256" key="3">
    <source>
        <dbReference type="SAM" id="MobiDB-lite"/>
    </source>
</evidence>
<feature type="region of interest" description="Disordered" evidence="3">
    <location>
        <begin position="66"/>
        <end position="95"/>
    </location>
</feature>
<dbReference type="InterPro" id="IPR041491">
    <property type="entry name" value="TRPM_SLOG"/>
</dbReference>
<protein>
    <submittedName>
        <fullName evidence="6">Transient receptor potential cation channel, subfamily M, member 1</fullName>
    </submittedName>
</protein>
<dbReference type="GO" id="GO:0051262">
    <property type="term" value="P:protein tetramerization"/>
    <property type="evidence" value="ECO:0007669"/>
    <property type="project" value="InterPro"/>
</dbReference>
<evidence type="ECO:0000259" key="5">
    <source>
        <dbReference type="Pfam" id="PF18139"/>
    </source>
</evidence>
<dbReference type="Pfam" id="PF16519">
    <property type="entry name" value="TRPM_tetra"/>
    <property type="match status" value="1"/>
</dbReference>
<dbReference type="Proteomes" id="UP000694386">
    <property type="component" value="Unplaced"/>
</dbReference>
<evidence type="ECO:0000313" key="6">
    <source>
        <dbReference type="Ensembl" id="ENSCGRP00001013344.1"/>
    </source>
</evidence>
<sequence>MGSLRKMSSSFKRGSLKSSTSGSQKGQKAWIEKTFCKRECIFVIPSTKDPNRCCCGQLTNQHIPPLLSTAPSTTGEENKQVDAQPGKWSVSKHTQSYPTDSYGTLEFQGGGYSNKAMYIRVSYDTKPDALLHLMVKDWQLELPKLLISVHGGLQSFEMQPKLKQVFGKGLIKAAMTTGAWIFTGGVSTAPCGENLYDEEGKRLPPCIPGAWLTPALMACYLLVANILLVNLLIAVFNNTFFEVKSISNQVWKFQRYQLIMTFHDRPVLPPPMIILSHIYIIIMRLSGRCRKKREGDQEERDRGLKLFLSEEELKKLHEFEEQCVQEHFREKEDEQQSSSDERIRVTCERVENMAMRLEEINERENFMKTSLQTVDLRLSQLEELSGRMVSALENLAGIDRSDLIQARSRASSECEATYLLRQSSINSADGYSMYRYHFNGEELLFEEPALSTSPGTAFRKKTCSFRVKEEDAKSHLDRPGSLHHTPGPSPPATPRRSRLALDHPMSAEPRPGPEPGISAGELDPRTDLKSAEAAPSLSAVGVAGTQLTVESTVSHQLQESKLARYYPGDPNAYKTMKSRSFVYSEGRKLVRGLNWGAEYSSIMDQAWNFHSEEWKCQVQRITRSRSTDIPYIVSEAAVQDELEDERSASLLPPQISRSALTVAADRTEKENLLSVKPHQTLGFPCLRSRSLHGRPRSLEPNPSKLDRAAHASSTSNLAVLSVAPEGQNAKQEKRNTETEC</sequence>
<evidence type="ECO:0000256" key="2">
    <source>
        <dbReference type="ARBA" id="ARBA00036634"/>
    </source>
</evidence>
<dbReference type="AlphaFoldDB" id="A0A8C2MBE6"/>
<evidence type="ECO:0000313" key="7">
    <source>
        <dbReference type="Proteomes" id="UP000694386"/>
    </source>
</evidence>
<comment type="catalytic activity">
    <reaction evidence="2">
        <text>Ca(2+)(in) = Ca(2+)(out)</text>
        <dbReference type="Rhea" id="RHEA:29671"/>
        <dbReference type="ChEBI" id="CHEBI:29108"/>
    </reaction>
</comment>
<feature type="domain" description="TRPM SLOG" evidence="5">
    <location>
        <begin position="116"/>
        <end position="188"/>
    </location>
</feature>
<dbReference type="GeneTree" id="ENSGT00940000155024"/>
<feature type="region of interest" description="Disordered" evidence="3">
    <location>
        <begin position="1"/>
        <end position="25"/>
    </location>
</feature>
<gene>
    <name evidence="6" type="primary">Trpm1</name>
</gene>
<dbReference type="PANTHER" id="PTHR13800">
    <property type="entry name" value="TRANSIENT RECEPTOR POTENTIAL CATION CHANNEL, SUBFAMILY M, MEMBER 6"/>
    <property type="match status" value="1"/>
</dbReference>
<dbReference type="Pfam" id="PF18139">
    <property type="entry name" value="LSDAT_euk"/>
    <property type="match status" value="1"/>
</dbReference>
<feature type="region of interest" description="Disordered" evidence="3">
    <location>
        <begin position="469"/>
        <end position="523"/>
    </location>
</feature>
<dbReference type="PANTHER" id="PTHR13800:SF13">
    <property type="entry name" value="TRANSIENT RECEPTOR POTENTIAL CATION CHANNEL SUBFAMILY M MEMBER 1"/>
    <property type="match status" value="1"/>
</dbReference>
<evidence type="ECO:0000259" key="4">
    <source>
        <dbReference type="Pfam" id="PF16519"/>
    </source>
</evidence>
<feature type="compositionally biased region" description="Low complexity" evidence="3">
    <location>
        <begin position="8"/>
        <end position="25"/>
    </location>
</feature>
<organism evidence="6 7">
    <name type="scientific">Cricetulus griseus</name>
    <name type="common">Chinese hamster</name>
    <name type="synonym">Cricetulus barabensis griseus</name>
    <dbReference type="NCBI Taxonomy" id="10029"/>
    <lineage>
        <taxon>Eukaryota</taxon>
        <taxon>Metazoa</taxon>
        <taxon>Chordata</taxon>
        <taxon>Craniata</taxon>
        <taxon>Vertebrata</taxon>
        <taxon>Euteleostomi</taxon>
        <taxon>Mammalia</taxon>
        <taxon>Eutheria</taxon>
        <taxon>Euarchontoglires</taxon>
        <taxon>Glires</taxon>
        <taxon>Rodentia</taxon>
        <taxon>Myomorpha</taxon>
        <taxon>Muroidea</taxon>
        <taxon>Cricetidae</taxon>
        <taxon>Cricetinae</taxon>
        <taxon>Cricetulus</taxon>
    </lineage>
</organism>
<dbReference type="InterPro" id="IPR032415">
    <property type="entry name" value="TRPM_tetra"/>
</dbReference>
<feature type="compositionally biased region" description="Basic and acidic residues" evidence="3">
    <location>
        <begin position="469"/>
        <end position="480"/>
    </location>
</feature>
<proteinExistence type="predicted"/>
<dbReference type="InterPro" id="IPR037162">
    <property type="entry name" value="TRPM_tetra_sf"/>
</dbReference>
<feature type="domain" description="TRPM tetramerisation" evidence="4">
    <location>
        <begin position="340"/>
        <end position="395"/>
    </location>
</feature>
<name>A0A8C2MBE6_CRIGR</name>
<reference evidence="6" key="2">
    <citation type="submission" date="2025-09" db="UniProtKB">
        <authorList>
            <consortium name="Ensembl"/>
        </authorList>
    </citation>
    <scope>IDENTIFICATION</scope>
</reference>
<dbReference type="Ensembl" id="ENSCGRT00001017581.1">
    <property type="protein sequence ID" value="ENSCGRP00001013344.1"/>
    <property type="gene ID" value="ENSCGRG00001014455.1"/>
</dbReference>
<feature type="region of interest" description="Disordered" evidence="3">
    <location>
        <begin position="686"/>
        <end position="740"/>
    </location>
</feature>
<dbReference type="GO" id="GO:0005262">
    <property type="term" value="F:calcium channel activity"/>
    <property type="evidence" value="ECO:0007669"/>
    <property type="project" value="TreeGrafter"/>
</dbReference>
<accession>A0A8C2MBE6</accession>
<dbReference type="GO" id="GO:0005886">
    <property type="term" value="C:plasma membrane"/>
    <property type="evidence" value="ECO:0007669"/>
    <property type="project" value="TreeGrafter"/>
</dbReference>
<dbReference type="InterPro" id="IPR050927">
    <property type="entry name" value="TRPM"/>
</dbReference>
<reference evidence="6" key="1">
    <citation type="submission" date="2025-08" db="UniProtKB">
        <authorList>
            <consortium name="Ensembl"/>
        </authorList>
    </citation>
    <scope>IDENTIFICATION</scope>
</reference>